<organism evidence="1 2">
    <name type="scientific">Paraburkholderia terrae</name>
    <dbReference type="NCBI Taxonomy" id="311230"/>
    <lineage>
        <taxon>Bacteria</taxon>
        <taxon>Pseudomonadati</taxon>
        <taxon>Pseudomonadota</taxon>
        <taxon>Betaproteobacteria</taxon>
        <taxon>Burkholderiales</taxon>
        <taxon>Burkholderiaceae</taxon>
        <taxon>Paraburkholderia</taxon>
    </lineage>
</organism>
<sequence length="60" mass="7048">MSNLHSRPDSHLFERHHRTTVFLADALRPCWGRADRLLHAWGDAMRAAIRRATLFMHGRQ</sequence>
<gene>
    <name evidence="1" type="ORF">PTKU64_88410</name>
</gene>
<reference evidence="1 2" key="1">
    <citation type="journal article" date="2022" name="Front. Microbiol.">
        <title>Identification and characterization of a novel class of self-sufficient cytochrome P450 hydroxylase involved in cyclohexanecarboxylate degradation in Paraburkholderia terrae strain KU-64.</title>
        <authorList>
            <person name="Yamamoto T."/>
            <person name="Hasegawa Y."/>
            <person name="Iwaki H."/>
        </authorList>
    </citation>
    <scope>NUCLEOTIDE SEQUENCE [LARGE SCALE GENOMIC DNA]</scope>
    <source>
        <strain evidence="1 2">KU-64</strain>
    </source>
</reference>
<protein>
    <submittedName>
        <fullName evidence="1">Uncharacterized protein</fullName>
    </submittedName>
</protein>
<name>A0ABM7U201_9BURK</name>
<dbReference type="EMBL" id="AP024958">
    <property type="protein sequence ID" value="BCZ85166.1"/>
    <property type="molecule type" value="Genomic_DNA"/>
</dbReference>
<evidence type="ECO:0000313" key="1">
    <source>
        <dbReference type="EMBL" id="BCZ85166.1"/>
    </source>
</evidence>
<evidence type="ECO:0000313" key="2">
    <source>
        <dbReference type="Proteomes" id="UP001319874"/>
    </source>
</evidence>
<dbReference type="Proteomes" id="UP001319874">
    <property type="component" value="Chromosome 4"/>
</dbReference>
<dbReference type="RefSeq" id="WP_229517343.1">
    <property type="nucleotide sequence ID" value="NZ_AP024958.1"/>
</dbReference>
<keyword evidence="2" id="KW-1185">Reference proteome</keyword>
<accession>A0ABM7U201</accession>
<proteinExistence type="predicted"/>